<sequence length="372" mass="41200">MAQSCSRSLTFSNRTSMTFTTCVNLPSQQASLAWSYNASGNTLAVVFSGVAPSSSGWVGWGINFGARPVMIGTNALVAFQAGNGSNLLDYKLTEETQALRPLTCSPIDLVVLDRAVVIQERNMRLYALIQLRPNQTRLNHVWNRGSSVINFSPQQHALGTNDLNGRGVFDITSGALLSSRPLHQKLKEAHGLINAIGWGILLPLGAMFARYLRPFHDSAWFCLHVPFQVNGYILGVIGWAIGLRLGSYSVGVVYHKHRNIGITLFVFGTLQVVLSLILRPGLDHKARPYWKVYHRTIGYLTLLLAIVNIYKGLDILEPHNKWRRAYTGILVVLAVISLLLEVATWMVHLKRRKAEKAAKPIATNGRHDGIEI</sequence>
<dbReference type="GO" id="GO:0016020">
    <property type="term" value="C:membrane"/>
    <property type="evidence" value="ECO:0007669"/>
    <property type="project" value="UniProtKB-SubCell"/>
</dbReference>
<keyword evidence="8" id="KW-0408">Iron</keyword>
<gene>
    <name evidence="12" type="ORF">SELMODRAFT_87563</name>
</gene>
<keyword evidence="3 9" id="KW-0812">Transmembrane</keyword>
<dbReference type="PROSITE" id="PS50939">
    <property type="entry name" value="CYTOCHROME_B561"/>
    <property type="match status" value="1"/>
</dbReference>
<evidence type="ECO:0000259" key="10">
    <source>
        <dbReference type="PROSITE" id="PS50836"/>
    </source>
</evidence>
<dbReference type="SMART" id="SM00665">
    <property type="entry name" value="B561"/>
    <property type="match status" value="1"/>
</dbReference>
<feature type="binding site" description="axial binding residue" evidence="8">
    <location>
        <position position="190"/>
    </location>
    <ligand>
        <name>heme b</name>
        <dbReference type="ChEBI" id="CHEBI:60344"/>
        <label>1</label>
    </ligand>
    <ligandPart>
        <name>Fe</name>
        <dbReference type="ChEBI" id="CHEBI:18248"/>
    </ligandPart>
</feature>
<dbReference type="PROSITE" id="PS50836">
    <property type="entry name" value="DOMON"/>
    <property type="match status" value="1"/>
</dbReference>
<keyword evidence="2" id="KW-0813">Transport</keyword>
<keyword evidence="8" id="KW-0479">Metal-binding</keyword>
<evidence type="ECO:0000313" key="12">
    <source>
        <dbReference type="EMBL" id="EFJ31749.1"/>
    </source>
</evidence>
<dbReference type="Gene3D" id="1.20.120.1770">
    <property type="match status" value="1"/>
</dbReference>
<evidence type="ECO:0000256" key="3">
    <source>
        <dbReference type="ARBA" id="ARBA00022692"/>
    </source>
</evidence>
<dbReference type="KEGG" id="smo:SELMODRAFT_87563"/>
<accession>D8R8S4</accession>
<dbReference type="PANTHER" id="PTHR23130">
    <property type="entry name" value="CYTOCHROME B561 AND DOMON DOMAIN-CONTAINING PROTEIN"/>
    <property type="match status" value="1"/>
</dbReference>
<feature type="transmembrane region" description="Helical" evidence="9">
    <location>
        <begin position="292"/>
        <end position="313"/>
    </location>
</feature>
<dbReference type="EMBL" id="GL377573">
    <property type="protein sequence ID" value="EFJ31749.1"/>
    <property type="molecule type" value="Genomic_DNA"/>
</dbReference>
<evidence type="ECO:0000256" key="7">
    <source>
        <dbReference type="ARBA" id="ARBA00023136"/>
    </source>
</evidence>
<dbReference type="Proteomes" id="UP000001514">
    <property type="component" value="Unassembled WGS sequence"/>
</dbReference>
<dbReference type="eggNOG" id="KOG4293">
    <property type="taxonomic scope" value="Eukaryota"/>
</dbReference>
<dbReference type="CDD" id="cd09629">
    <property type="entry name" value="DOMON_CIL1_like"/>
    <property type="match status" value="1"/>
</dbReference>
<feature type="transmembrane region" description="Helical" evidence="9">
    <location>
        <begin position="260"/>
        <end position="280"/>
    </location>
</feature>
<reference evidence="12 13" key="1">
    <citation type="journal article" date="2011" name="Science">
        <title>The Selaginella genome identifies genetic changes associated with the evolution of vascular plants.</title>
        <authorList>
            <person name="Banks J.A."/>
            <person name="Nishiyama T."/>
            <person name="Hasebe M."/>
            <person name="Bowman J.L."/>
            <person name="Gribskov M."/>
            <person name="dePamphilis C."/>
            <person name="Albert V.A."/>
            <person name="Aono N."/>
            <person name="Aoyama T."/>
            <person name="Ambrose B.A."/>
            <person name="Ashton N.W."/>
            <person name="Axtell M.J."/>
            <person name="Barker E."/>
            <person name="Barker M.S."/>
            <person name="Bennetzen J.L."/>
            <person name="Bonawitz N.D."/>
            <person name="Chapple C."/>
            <person name="Cheng C."/>
            <person name="Correa L.G."/>
            <person name="Dacre M."/>
            <person name="DeBarry J."/>
            <person name="Dreyer I."/>
            <person name="Elias M."/>
            <person name="Engstrom E.M."/>
            <person name="Estelle M."/>
            <person name="Feng L."/>
            <person name="Finet C."/>
            <person name="Floyd S.K."/>
            <person name="Frommer W.B."/>
            <person name="Fujita T."/>
            <person name="Gramzow L."/>
            <person name="Gutensohn M."/>
            <person name="Harholt J."/>
            <person name="Hattori M."/>
            <person name="Heyl A."/>
            <person name="Hirai T."/>
            <person name="Hiwatashi Y."/>
            <person name="Ishikawa M."/>
            <person name="Iwata M."/>
            <person name="Karol K.G."/>
            <person name="Koehler B."/>
            <person name="Kolukisaoglu U."/>
            <person name="Kubo M."/>
            <person name="Kurata T."/>
            <person name="Lalonde S."/>
            <person name="Li K."/>
            <person name="Li Y."/>
            <person name="Litt A."/>
            <person name="Lyons E."/>
            <person name="Manning G."/>
            <person name="Maruyama T."/>
            <person name="Michael T.P."/>
            <person name="Mikami K."/>
            <person name="Miyazaki S."/>
            <person name="Morinaga S."/>
            <person name="Murata T."/>
            <person name="Mueller-Roeber B."/>
            <person name="Nelson D.R."/>
            <person name="Obara M."/>
            <person name="Oguri Y."/>
            <person name="Olmstead R.G."/>
            <person name="Onodera N."/>
            <person name="Petersen B.L."/>
            <person name="Pils B."/>
            <person name="Prigge M."/>
            <person name="Rensing S.A."/>
            <person name="Riano-Pachon D.M."/>
            <person name="Roberts A.W."/>
            <person name="Sato Y."/>
            <person name="Scheller H.V."/>
            <person name="Schulz B."/>
            <person name="Schulz C."/>
            <person name="Shakirov E.V."/>
            <person name="Shibagaki N."/>
            <person name="Shinohara N."/>
            <person name="Shippen D.E."/>
            <person name="Soerensen I."/>
            <person name="Sotooka R."/>
            <person name="Sugimoto N."/>
            <person name="Sugita M."/>
            <person name="Sumikawa N."/>
            <person name="Tanurdzic M."/>
            <person name="Theissen G."/>
            <person name="Ulvskov P."/>
            <person name="Wakazuki S."/>
            <person name="Weng J.K."/>
            <person name="Willats W.W."/>
            <person name="Wipf D."/>
            <person name="Wolf P.G."/>
            <person name="Yang L."/>
            <person name="Zimmer A.D."/>
            <person name="Zhu Q."/>
            <person name="Mitros T."/>
            <person name="Hellsten U."/>
            <person name="Loque D."/>
            <person name="Otillar R."/>
            <person name="Salamov A."/>
            <person name="Schmutz J."/>
            <person name="Shapiro H."/>
            <person name="Lindquist E."/>
            <person name="Lucas S."/>
            <person name="Rokhsar D."/>
            <person name="Grigoriev I.V."/>
        </authorList>
    </citation>
    <scope>NUCLEOTIDE SEQUENCE [LARGE SCALE GENOMIC DNA]</scope>
</reference>
<dbReference type="InParanoid" id="D8R8S4"/>
<dbReference type="Pfam" id="PF04526">
    <property type="entry name" value="DUF568"/>
    <property type="match status" value="1"/>
</dbReference>
<feature type="domain" description="DOMON" evidence="10">
    <location>
        <begin position="28"/>
        <end position="145"/>
    </location>
</feature>
<feature type="binding site" description="axial binding residue" evidence="8">
    <location>
        <position position="257"/>
    </location>
    <ligand>
        <name>heme b</name>
        <dbReference type="ChEBI" id="CHEBI:60344"/>
        <label>1</label>
    </ligand>
    <ligandPart>
        <name>Fe</name>
        <dbReference type="ChEBI" id="CHEBI:18248"/>
    </ligandPart>
</feature>
<dbReference type="PIRSF" id="PIRSF037471">
    <property type="entry name" value="UCP037471"/>
    <property type="match status" value="1"/>
</dbReference>
<dbReference type="AlphaFoldDB" id="D8R8S4"/>
<feature type="transmembrane region" description="Helical" evidence="9">
    <location>
        <begin position="191"/>
        <end position="212"/>
    </location>
</feature>
<proteinExistence type="predicted"/>
<evidence type="ECO:0000256" key="8">
    <source>
        <dbReference type="PIRSR" id="PIRSR037471-1"/>
    </source>
</evidence>
<keyword evidence="13" id="KW-1185">Reference proteome</keyword>
<feature type="binding site" description="axial binding residue" evidence="8">
    <location>
        <position position="294"/>
    </location>
    <ligand>
        <name>heme b</name>
        <dbReference type="ChEBI" id="CHEBI:60344"/>
        <label>1</label>
    </ligand>
    <ligandPart>
        <name>Fe</name>
        <dbReference type="ChEBI" id="CHEBI:18248"/>
    </ligandPart>
</feature>
<feature type="binding site" description="axial binding residue" evidence="8">
    <location>
        <position position="224"/>
    </location>
    <ligand>
        <name>heme b</name>
        <dbReference type="ChEBI" id="CHEBI:60344"/>
        <label>1</label>
    </ligand>
    <ligandPart>
        <name>Fe</name>
        <dbReference type="ChEBI" id="CHEBI:18248"/>
    </ligandPart>
</feature>
<evidence type="ECO:0000256" key="5">
    <source>
        <dbReference type="ARBA" id="ARBA00022982"/>
    </source>
</evidence>
<keyword evidence="5" id="KW-0249">Electron transport</keyword>
<keyword evidence="6 9" id="KW-1133">Transmembrane helix</keyword>
<evidence type="ECO:0000313" key="13">
    <source>
        <dbReference type="Proteomes" id="UP000001514"/>
    </source>
</evidence>
<dbReference type="Gramene" id="EFJ31749">
    <property type="protein sequence ID" value="EFJ31749"/>
    <property type="gene ID" value="SELMODRAFT_87563"/>
</dbReference>
<dbReference type="CDD" id="cd08760">
    <property type="entry name" value="Cyt_b561_FRRS1_like"/>
    <property type="match status" value="1"/>
</dbReference>
<dbReference type="InterPro" id="IPR006593">
    <property type="entry name" value="Cyt_b561/ferric_Rdtase_TM"/>
</dbReference>
<dbReference type="STRING" id="88036.D8R8S4"/>
<evidence type="ECO:0000256" key="2">
    <source>
        <dbReference type="ARBA" id="ARBA00022448"/>
    </source>
</evidence>
<feature type="transmembrane region" description="Helical" evidence="9">
    <location>
        <begin position="325"/>
        <end position="347"/>
    </location>
</feature>
<keyword evidence="4" id="KW-0732">Signal</keyword>
<dbReference type="PANTHER" id="PTHR23130:SF199">
    <property type="entry name" value="CYTOCHROME B561 AND DOMON DOMAIN-CONTAINING PROTEIN"/>
    <property type="match status" value="1"/>
</dbReference>
<comment type="subcellular location">
    <subcellularLocation>
        <location evidence="1">Membrane</location>
    </subcellularLocation>
</comment>
<dbReference type="Pfam" id="PF03188">
    <property type="entry name" value="Cytochrom_B561"/>
    <property type="match status" value="1"/>
</dbReference>
<dbReference type="InterPro" id="IPR045265">
    <property type="entry name" value="AIR12_DOMON"/>
</dbReference>
<evidence type="ECO:0000256" key="1">
    <source>
        <dbReference type="ARBA" id="ARBA00004370"/>
    </source>
</evidence>
<feature type="transmembrane region" description="Helical" evidence="9">
    <location>
        <begin position="232"/>
        <end position="254"/>
    </location>
</feature>
<dbReference type="OMA" id="NINIVWQ"/>
<name>D8R8S4_SELML</name>
<dbReference type="GO" id="GO:0046872">
    <property type="term" value="F:metal ion binding"/>
    <property type="evidence" value="ECO:0007669"/>
    <property type="project" value="UniProtKB-KW"/>
</dbReference>
<dbReference type="FunCoup" id="D8R8S4">
    <property type="interactions" value="379"/>
</dbReference>
<evidence type="ECO:0000256" key="4">
    <source>
        <dbReference type="ARBA" id="ARBA00022729"/>
    </source>
</evidence>
<dbReference type="InterPro" id="IPR017214">
    <property type="entry name" value="UCP037471"/>
</dbReference>
<evidence type="ECO:0000256" key="6">
    <source>
        <dbReference type="ARBA" id="ARBA00022989"/>
    </source>
</evidence>
<evidence type="ECO:0000256" key="9">
    <source>
        <dbReference type="SAM" id="Phobius"/>
    </source>
</evidence>
<evidence type="ECO:0008006" key="14">
    <source>
        <dbReference type="Google" id="ProtNLM"/>
    </source>
</evidence>
<feature type="domain" description="Cytochrome b561" evidence="11">
    <location>
        <begin position="152"/>
        <end position="349"/>
    </location>
</feature>
<keyword evidence="7 9" id="KW-0472">Membrane</keyword>
<evidence type="ECO:0000259" key="11">
    <source>
        <dbReference type="PROSITE" id="PS50939"/>
    </source>
</evidence>
<dbReference type="HOGENOM" id="CLU_036675_1_1_1"/>
<organism evidence="13">
    <name type="scientific">Selaginella moellendorffii</name>
    <name type="common">Spikemoss</name>
    <dbReference type="NCBI Taxonomy" id="88036"/>
    <lineage>
        <taxon>Eukaryota</taxon>
        <taxon>Viridiplantae</taxon>
        <taxon>Streptophyta</taxon>
        <taxon>Embryophyta</taxon>
        <taxon>Tracheophyta</taxon>
        <taxon>Lycopodiopsida</taxon>
        <taxon>Selaginellales</taxon>
        <taxon>Selaginellaceae</taxon>
        <taxon>Selaginella</taxon>
    </lineage>
</organism>
<dbReference type="InterPro" id="IPR005018">
    <property type="entry name" value="DOMON_domain"/>
</dbReference>
<protein>
    <recommendedName>
        <fullName evidence="14">Cytochrome b561 and DOMON domain-containing protein</fullName>
    </recommendedName>
</protein>